<keyword evidence="2" id="KW-0223">Dioxygenase</keyword>
<dbReference type="Pfam" id="PF00903">
    <property type="entry name" value="Glyoxalase"/>
    <property type="match status" value="1"/>
</dbReference>
<comment type="caution">
    <text evidence="2">The sequence shown here is derived from an EMBL/GenBank/DDBJ whole genome shotgun (WGS) entry which is preliminary data.</text>
</comment>
<gene>
    <name evidence="2" type="ORF">BJ981_006564</name>
</gene>
<dbReference type="RefSeq" id="WP_184617192.1">
    <property type="nucleotide sequence ID" value="NZ_BOOS01000052.1"/>
</dbReference>
<dbReference type="GO" id="GO:0051213">
    <property type="term" value="F:dioxygenase activity"/>
    <property type="evidence" value="ECO:0007669"/>
    <property type="project" value="UniProtKB-KW"/>
</dbReference>
<evidence type="ECO:0000313" key="2">
    <source>
        <dbReference type="EMBL" id="MBB5630800.1"/>
    </source>
</evidence>
<evidence type="ECO:0000259" key="1">
    <source>
        <dbReference type="PROSITE" id="PS51819"/>
    </source>
</evidence>
<sequence>MDALYPRVLAGDFAGCFRFYDGLLGKVAGGTLVKGDPSGPYANWDLGGEALLALLDRSMMDGVTPLAPSGPCDAVMLVLKVEDVGAAAAVAREHGGRLVAPPVARPQWGPTVRTAHLRDPDGNLVELQSY</sequence>
<keyword evidence="3" id="KW-1185">Reference proteome</keyword>
<dbReference type="GO" id="GO:0016829">
    <property type="term" value="F:lyase activity"/>
    <property type="evidence" value="ECO:0007669"/>
    <property type="project" value="UniProtKB-KW"/>
</dbReference>
<dbReference type="EMBL" id="JACHBR010000002">
    <property type="protein sequence ID" value="MBB5630800.1"/>
    <property type="molecule type" value="Genomic_DNA"/>
</dbReference>
<dbReference type="Proteomes" id="UP000588112">
    <property type="component" value="Unassembled WGS sequence"/>
</dbReference>
<evidence type="ECO:0000313" key="3">
    <source>
        <dbReference type="Proteomes" id="UP000588112"/>
    </source>
</evidence>
<dbReference type="SUPFAM" id="SSF54593">
    <property type="entry name" value="Glyoxalase/Bleomycin resistance protein/Dihydroxybiphenyl dioxygenase"/>
    <property type="match status" value="1"/>
</dbReference>
<keyword evidence="2" id="KW-0560">Oxidoreductase</keyword>
<dbReference type="AlphaFoldDB" id="A0A7W8ZBE2"/>
<dbReference type="InterPro" id="IPR037523">
    <property type="entry name" value="VOC_core"/>
</dbReference>
<feature type="domain" description="VOC" evidence="1">
    <location>
        <begin position="1"/>
        <end position="130"/>
    </location>
</feature>
<dbReference type="Gene3D" id="3.10.180.10">
    <property type="entry name" value="2,3-Dihydroxybiphenyl 1,2-Dioxygenase, domain 1"/>
    <property type="match status" value="1"/>
</dbReference>
<reference evidence="2 3" key="1">
    <citation type="submission" date="2020-08" db="EMBL/GenBank/DDBJ databases">
        <title>Sequencing the genomes of 1000 actinobacteria strains.</title>
        <authorList>
            <person name="Klenk H.-P."/>
        </authorList>
    </citation>
    <scope>NUCLEOTIDE SEQUENCE [LARGE SCALE GENOMIC DNA]</scope>
    <source>
        <strain evidence="2 3">DSM 45790</strain>
    </source>
</reference>
<organism evidence="2 3">
    <name type="scientific">Sphaerisporangium krabiense</name>
    <dbReference type="NCBI Taxonomy" id="763782"/>
    <lineage>
        <taxon>Bacteria</taxon>
        <taxon>Bacillati</taxon>
        <taxon>Actinomycetota</taxon>
        <taxon>Actinomycetes</taxon>
        <taxon>Streptosporangiales</taxon>
        <taxon>Streptosporangiaceae</taxon>
        <taxon>Sphaerisporangium</taxon>
    </lineage>
</organism>
<dbReference type="InterPro" id="IPR029068">
    <property type="entry name" value="Glyas_Bleomycin-R_OHBP_Dase"/>
</dbReference>
<dbReference type="InterPro" id="IPR004360">
    <property type="entry name" value="Glyas_Fos-R_dOase_dom"/>
</dbReference>
<name>A0A7W8ZBE2_9ACTN</name>
<dbReference type="PROSITE" id="PS51819">
    <property type="entry name" value="VOC"/>
    <property type="match status" value="1"/>
</dbReference>
<keyword evidence="2" id="KW-0456">Lyase</keyword>
<protein>
    <submittedName>
        <fullName evidence="2">Catechol 2,3-dioxygenase-like lactoylglutathione lyase family enzyme</fullName>
    </submittedName>
</protein>
<proteinExistence type="predicted"/>
<accession>A0A7W8ZBE2</accession>